<feature type="compositionally biased region" description="Basic residues" evidence="1">
    <location>
        <begin position="31"/>
        <end position="41"/>
    </location>
</feature>
<reference evidence="2" key="1">
    <citation type="submission" date="2023-12" db="EMBL/GenBank/DDBJ databases">
        <title>Genome assembly of Anisodus tanguticus.</title>
        <authorList>
            <person name="Wang Y.-J."/>
        </authorList>
    </citation>
    <scope>NUCLEOTIDE SEQUENCE</scope>
    <source>
        <strain evidence="2">KB-2021</strain>
        <tissue evidence="2">Leaf</tissue>
    </source>
</reference>
<evidence type="ECO:0000313" key="2">
    <source>
        <dbReference type="EMBL" id="KAK4359059.1"/>
    </source>
</evidence>
<proteinExistence type="predicted"/>
<dbReference type="Proteomes" id="UP001291623">
    <property type="component" value="Unassembled WGS sequence"/>
</dbReference>
<accession>A0AAE1RXJ0</accession>
<sequence>MGRTDDGRDPPAEQSPRSKKSRGSQHDICQHHSKKKQRVTKSLRSDDGVYGAIILHSPLRISYGVAQVTTVGSLEVVEVGDGEIGRGRIVGV</sequence>
<evidence type="ECO:0000313" key="3">
    <source>
        <dbReference type="Proteomes" id="UP001291623"/>
    </source>
</evidence>
<dbReference type="EMBL" id="JAVYJV010000011">
    <property type="protein sequence ID" value="KAK4359059.1"/>
    <property type="molecule type" value="Genomic_DNA"/>
</dbReference>
<feature type="region of interest" description="Disordered" evidence="1">
    <location>
        <begin position="1"/>
        <end position="43"/>
    </location>
</feature>
<comment type="caution">
    <text evidence="2">The sequence shown here is derived from an EMBL/GenBank/DDBJ whole genome shotgun (WGS) entry which is preliminary data.</text>
</comment>
<name>A0AAE1RXJ0_9SOLA</name>
<gene>
    <name evidence="2" type="ORF">RND71_021288</name>
</gene>
<keyword evidence="3" id="KW-1185">Reference proteome</keyword>
<protein>
    <submittedName>
        <fullName evidence="2">Uncharacterized protein</fullName>
    </submittedName>
</protein>
<evidence type="ECO:0000256" key="1">
    <source>
        <dbReference type="SAM" id="MobiDB-lite"/>
    </source>
</evidence>
<feature type="compositionally biased region" description="Basic and acidic residues" evidence="1">
    <location>
        <begin position="1"/>
        <end position="11"/>
    </location>
</feature>
<organism evidence="2 3">
    <name type="scientific">Anisodus tanguticus</name>
    <dbReference type="NCBI Taxonomy" id="243964"/>
    <lineage>
        <taxon>Eukaryota</taxon>
        <taxon>Viridiplantae</taxon>
        <taxon>Streptophyta</taxon>
        <taxon>Embryophyta</taxon>
        <taxon>Tracheophyta</taxon>
        <taxon>Spermatophyta</taxon>
        <taxon>Magnoliopsida</taxon>
        <taxon>eudicotyledons</taxon>
        <taxon>Gunneridae</taxon>
        <taxon>Pentapetalae</taxon>
        <taxon>asterids</taxon>
        <taxon>lamiids</taxon>
        <taxon>Solanales</taxon>
        <taxon>Solanaceae</taxon>
        <taxon>Solanoideae</taxon>
        <taxon>Hyoscyameae</taxon>
        <taxon>Anisodus</taxon>
    </lineage>
</organism>
<dbReference type="AlphaFoldDB" id="A0AAE1RXJ0"/>